<dbReference type="GO" id="GO:0006798">
    <property type="term" value="P:polyphosphate catabolic process"/>
    <property type="evidence" value="ECO:0007669"/>
    <property type="project" value="TreeGrafter"/>
</dbReference>
<protein>
    <submittedName>
        <fullName evidence="3">DEKNAAC100502</fullName>
    </submittedName>
</protein>
<sequence>MNKVNDETTPLQQDAEQYEEDWYDEYEDDTIMKNPYFRYGVYALAAVFGLPLIYFLIIYLPNEAPASEQIADIAVASKSPVYLHPVIPPSKHKSLGSEEYEHIEEENDEDDDIYWSGEYSADKKDPDDPIKKVPDFSKWAYLAKDSELFQEHAKKLKGYSSTSKATKRMILIGDIHGSLKPLQRLLRRVKFDNRNDQIVMLGDFLAKGKDSMGVLEWAVKNNAGCVLGNHEIEILKRYAQFHGLPKLTFVGRPGEKKNASRTIDIDEVYDLDDLMKIAKHLSPEHIRYLRECPLIQELGPVPHMTNRKQTKYFAYPAEGFAAHAGLLWNVKKVEDQDPVAVTTMRNLLPPDWTIPTEDRHEKVDGVKSEAWFKHWNAQQKKDESKEMKDITADSLTVGKKVYYGHDAGRGITIKPYSTGLDSGCVYGAALSTEIVWAEVVISKATGEPIIEYRHQFVQVNC</sequence>
<keyword evidence="1" id="KW-1133">Transmembrane helix</keyword>
<proteinExistence type="predicted"/>
<dbReference type="STRING" id="13370.A0A448YFG4"/>
<dbReference type="OrthoDB" id="10267127at2759"/>
<dbReference type="Gene3D" id="3.60.21.10">
    <property type="match status" value="1"/>
</dbReference>
<evidence type="ECO:0000313" key="4">
    <source>
        <dbReference type="Proteomes" id="UP000290900"/>
    </source>
</evidence>
<evidence type="ECO:0000256" key="1">
    <source>
        <dbReference type="SAM" id="Phobius"/>
    </source>
</evidence>
<accession>A0A448YFG4</accession>
<dbReference type="InParanoid" id="A0A448YFG4"/>
<dbReference type="GO" id="GO:0016791">
    <property type="term" value="F:phosphatase activity"/>
    <property type="evidence" value="ECO:0007669"/>
    <property type="project" value="TreeGrafter"/>
</dbReference>
<keyword evidence="1" id="KW-0812">Transmembrane</keyword>
<dbReference type="InterPro" id="IPR050126">
    <property type="entry name" value="Ap4A_hydrolase"/>
</dbReference>
<dbReference type="Pfam" id="PF00149">
    <property type="entry name" value="Metallophos"/>
    <property type="match status" value="1"/>
</dbReference>
<dbReference type="Proteomes" id="UP000290900">
    <property type="component" value="Unassembled WGS sequence"/>
</dbReference>
<dbReference type="GO" id="GO:0000298">
    <property type="term" value="F:endopolyphosphatase activity"/>
    <property type="evidence" value="ECO:0007669"/>
    <property type="project" value="TreeGrafter"/>
</dbReference>
<organism evidence="3 4">
    <name type="scientific">Brettanomyces naardenensis</name>
    <name type="common">Yeast</name>
    <dbReference type="NCBI Taxonomy" id="13370"/>
    <lineage>
        <taxon>Eukaryota</taxon>
        <taxon>Fungi</taxon>
        <taxon>Dikarya</taxon>
        <taxon>Ascomycota</taxon>
        <taxon>Saccharomycotina</taxon>
        <taxon>Pichiomycetes</taxon>
        <taxon>Pichiales</taxon>
        <taxon>Pichiaceae</taxon>
        <taxon>Brettanomyces</taxon>
    </lineage>
</organism>
<dbReference type="PANTHER" id="PTHR42850">
    <property type="entry name" value="METALLOPHOSPHOESTERASE"/>
    <property type="match status" value="1"/>
</dbReference>
<name>A0A448YFG4_BRENA</name>
<dbReference type="FunCoup" id="A0A448YFG4">
    <property type="interactions" value="42"/>
</dbReference>
<feature type="transmembrane region" description="Helical" evidence="1">
    <location>
        <begin position="39"/>
        <end position="60"/>
    </location>
</feature>
<keyword evidence="4" id="KW-1185">Reference proteome</keyword>
<gene>
    <name evidence="3" type="ORF">BRENAR_LOCUS355</name>
</gene>
<dbReference type="AlphaFoldDB" id="A0A448YFG4"/>
<evidence type="ECO:0000313" key="3">
    <source>
        <dbReference type="EMBL" id="VEU19618.1"/>
    </source>
</evidence>
<dbReference type="InterPro" id="IPR004843">
    <property type="entry name" value="Calcineurin-like_PHP"/>
</dbReference>
<dbReference type="GO" id="GO:0005737">
    <property type="term" value="C:cytoplasm"/>
    <property type="evidence" value="ECO:0007669"/>
    <property type="project" value="TreeGrafter"/>
</dbReference>
<dbReference type="EMBL" id="CAACVR010000001">
    <property type="protein sequence ID" value="VEU19618.1"/>
    <property type="molecule type" value="Genomic_DNA"/>
</dbReference>
<feature type="domain" description="Calcineurin-like phosphoesterase" evidence="2">
    <location>
        <begin position="168"/>
        <end position="246"/>
    </location>
</feature>
<dbReference type="InterPro" id="IPR029052">
    <property type="entry name" value="Metallo-depent_PP-like"/>
</dbReference>
<dbReference type="PANTHER" id="PTHR42850:SF4">
    <property type="entry name" value="ZINC-DEPENDENT ENDOPOLYPHOSPHATASE"/>
    <property type="match status" value="1"/>
</dbReference>
<evidence type="ECO:0000259" key="2">
    <source>
        <dbReference type="Pfam" id="PF00149"/>
    </source>
</evidence>
<keyword evidence="1" id="KW-0472">Membrane</keyword>
<reference evidence="3 4" key="1">
    <citation type="submission" date="2018-12" db="EMBL/GenBank/DDBJ databases">
        <authorList>
            <person name="Tiukova I."/>
            <person name="Dainat J."/>
        </authorList>
    </citation>
    <scope>NUCLEOTIDE SEQUENCE [LARGE SCALE GENOMIC DNA]</scope>
</reference>
<dbReference type="SUPFAM" id="SSF56300">
    <property type="entry name" value="Metallo-dependent phosphatases"/>
    <property type="match status" value="1"/>
</dbReference>